<dbReference type="AlphaFoldDB" id="A0AAW6M9W6"/>
<dbReference type="RefSeq" id="WP_275203054.1">
    <property type="nucleotide sequence ID" value="NZ_JARFID010000651.1"/>
</dbReference>
<comment type="subcellular location">
    <subcellularLocation>
        <location evidence="1">Cell outer membrane</location>
    </subcellularLocation>
</comment>
<dbReference type="EMBL" id="JARFID010000651">
    <property type="protein sequence ID" value="MDE8698061.1"/>
    <property type="molecule type" value="Genomic_DNA"/>
</dbReference>
<protein>
    <submittedName>
        <fullName evidence="4">TonB-dependent receptor</fullName>
    </submittedName>
</protein>
<name>A0AAW6M9W6_9BACE</name>
<organism evidence="4 5">
    <name type="scientific">Bacteroides cellulosilyticus</name>
    <dbReference type="NCBI Taxonomy" id="246787"/>
    <lineage>
        <taxon>Bacteria</taxon>
        <taxon>Pseudomonadati</taxon>
        <taxon>Bacteroidota</taxon>
        <taxon>Bacteroidia</taxon>
        <taxon>Bacteroidales</taxon>
        <taxon>Bacteroidaceae</taxon>
        <taxon>Bacteroides</taxon>
    </lineage>
</organism>
<dbReference type="SUPFAM" id="SSF56935">
    <property type="entry name" value="Porins"/>
    <property type="match status" value="1"/>
</dbReference>
<dbReference type="GO" id="GO:0009279">
    <property type="term" value="C:cell outer membrane"/>
    <property type="evidence" value="ECO:0007669"/>
    <property type="project" value="UniProtKB-SubCell"/>
</dbReference>
<keyword evidence="3" id="KW-0998">Cell outer membrane</keyword>
<evidence type="ECO:0000256" key="1">
    <source>
        <dbReference type="ARBA" id="ARBA00004442"/>
    </source>
</evidence>
<evidence type="ECO:0000313" key="4">
    <source>
        <dbReference type="EMBL" id="MDE8698061.1"/>
    </source>
</evidence>
<reference evidence="4" key="1">
    <citation type="submission" date="2023-03" db="EMBL/GenBank/DDBJ databases">
        <title>DFI Biobank Strains.</title>
        <authorList>
            <person name="Mostad J."/>
            <person name="Paddock L."/>
            <person name="Medina S."/>
            <person name="Waligurski E."/>
            <person name="Barat B."/>
            <person name="Smith R."/>
            <person name="Burgo V."/>
            <person name="Metcalfe C."/>
            <person name="Woodson C."/>
            <person name="Sundararajan A."/>
            <person name="Ramaswamy R."/>
            <person name="Lin H."/>
            <person name="Pamer E.G."/>
        </authorList>
    </citation>
    <scope>NUCLEOTIDE SEQUENCE</scope>
    <source>
        <strain evidence="4">DFI.9.5</strain>
    </source>
</reference>
<proteinExistence type="predicted"/>
<dbReference type="Proteomes" id="UP001221924">
    <property type="component" value="Unassembled WGS sequence"/>
</dbReference>
<sequence>FTLHIRTFIAIAGVEFSLWKGRLAGNVDFYTKKTSNLLFWLSVPESAGSRGYYGNLGDIRNMGVELDNRHTVCDT</sequence>
<comment type="caution">
    <text evidence="4">The sequence shown here is derived from an EMBL/GenBank/DDBJ whole genome shotgun (WGS) entry which is preliminary data.</text>
</comment>
<accession>A0AAW6M9W6</accession>
<dbReference type="Gene3D" id="2.40.170.20">
    <property type="entry name" value="TonB-dependent receptor, beta-barrel domain"/>
    <property type="match status" value="1"/>
</dbReference>
<gene>
    <name evidence="4" type="ORF">PZH42_29110</name>
</gene>
<evidence type="ECO:0000256" key="3">
    <source>
        <dbReference type="ARBA" id="ARBA00023237"/>
    </source>
</evidence>
<evidence type="ECO:0000256" key="2">
    <source>
        <dbReference type="ARBA" id="ARBA00023136"/>
    </source>
</evidence>
<evidence type="ECO:0000313" key="5">
    <source>
        <dbReference type="Proteomes" id="UP001221924"/>
    </source>
</evidence>
<dbReference type="InterPro" id="IPR036942">
    <property type="entry name" value="Beta-barrel_TonB_sf"/>
</dbReference>
<keyword evidence="4" id="KW-0675">Receptor</keyword>
<feature type="non-terminal residue" evidence="4">
    <location>
        <position position="1"/>
    </location>
</feature>
<keyword evidence="2" id="KW-0472">Membrane</keyword>